<reference evidence="2" key="1">
    <citation type="journal article" date="2019" name="Int. J. Syst. Evol. Microbiol.">
        <title>The Global Catalogue of Microorganisms (GCM) 10K type strain sequencing project: providing services to taxonomists for standard genome sequencing and annotation.</title>
        <authorList>
            <consortium name="The Broad Institute Genomics Platform"/>
            <consortium name="The Broad Institute Genome Sequencing Center for Infectious Disease"/>
            <person name="Wu L."/>
            <person name="Ma J."/>
        </authorList>
    </citation>
    <scope>NUCLEOTIDE SEQUENCE [LARGE SCALE GENOMIC DNA]</scope>
    <source>
        <strain evidence="2">KCTC 12848</strain>
    </source>
</reference>
<proteinExistence type="predicted"/>
<dbReference type="EMBL" id="JBHSJB010000010">
    <property type="protein sequence ID" value="MFC5054291.1"/>
    <property type="molecule type" value="Genomic_DNA"/>
</dbReference>
<evidence type="ECO:0000313" key="2">
    <source>
        <dbReference type="Proteomes" id="UP001595833"/>
    </source>
</evidence>
<dbReference type="Proteomes" id="UP001595833">
    <property type="component" value="Unassembled WGS sequence"/>
</dbReference>
<name>A0ABV9XVY3_9PSEU</name>
<sequence length="84" mass="9116">MSTPHLPGTPDPDLLAIVQTLVATMFGDDADPELLDPDQFTWVERNGHPVITIRSSDRGVILTKFHPPHCAFVTGADSAECDCD</sequence>
<keyword evidence="2" id="KW-1185">Reference proteome</keyword>
<accession>A0ABV9XVY3</accession>
<comment type="caution">
    <text evidence="1">The sequence shown here is derived from an EMBL/GenBank/DDBJ whole genome shotgun (WGS) entry which is preliminary data.</text>
</comment>
<evidence type="ECO:0000313" key="1">
    <source>
        <dbReference type="EMBL" id="MFC5054291.1"/>
    </source>
</evidence>
<organism evidence="1 2">
    <name type="scientific">Saccharothrix xinjiangensis</name>
    <dbReference type="NCBI Taxonomy" id="204798"/>
    <lineage>
        <taxon>Bacteria</taxon>
        <taxon>Bacillati</taxon>
        <taxon>Actinomycetota</taxon>
        <taxon>Actinomycetes</taxon>
        <taxon>Pseudonocardiales</taxon>
        <taxon>Pseudonocardiaceae</taxon>
        <taxon>Saccharothrix</taxon>
    </lineage>
</organism>
<gene>
    <name evidence="1" type="ORF">ACFPFM_11035</name>
</gene>
<dbReference type="RefSeq" id="WP_344041560.1">
    <property type="nucleotide sequence ID" value="NZ_BAAAKE010000029.1"/>
</dbReference>
<protein>
    <submittedName>
        <fullName evidence="1">Uncharacterized protein</fullName>
    </submittedName>
</protein>